<proteinExistence type="inferred from homology"/>
<dbReference type="GO" id="GO:0009032">
    <property type="term" value="F:thymidine phosphorylase activity"/>
    <property type="evidence" value="ECO:0007669"/>
    <property type="project" value="UniProtKB-UniRule"/>
</dbReference>
<keyword evidence="10" id="KW-1185">Reference proteome</keyword>
<dbReference type="InterPro" id="IPR017459">
    <property type="entry name" value="Glycosyl_Trfase_fam3_N_dom"/>
</dbReference>
<gene>
    <name evidence="7 9" type="primary">deoA</name>
    <name evidence="9" type="ORF">SG34_017175</name>
</gene>
<dbReference type="Gene3D" id="3.90.1170.30">
    <property type="entry name" value="Pyrimidine nucleoside phosphorylase-like, C-terminal domain"/>
    <property type="match status" value="1"/>
</dbReference>
<dbReference type="GO" id="GO:0006206">
    <property type="term" value="P:pyrimidine nucleobase metabolic process"/>
    <property type="evidence" value="ECO:0007669"/>
    <property type="project" value="InterPro"/>
</dbReference>
<dbReference type="EC" id="2.4.2.4" evidence="3 7"/>
<dbReference type="SUPFAM" id="SSF52418">
    <property type="entry name" value="Nucleoside phosphorylase/phosphoribosyltransferase catalytic domain"/>
    <property type="match status" value="1"/>
</dbReference>
<dbReference type="EMBL" id="CP059733">
    <property type="protein sequence ID" value="WDE03141.1"/>
    <property type="molecule type" value="Genomic_DNA"/>
</dbReference>
<evidence type="ECO:0000256" key="1">
    <source>
        <dbReference type="ARBA" id="ARBA00006915"/>
    </source>
</evidence>
<dbReference type="Pfam" id="PF07831">
    <property type="entry name" value="PYNP_C"/>
    <property type="match status" value="1"/>
</dbReference>
<evidence type="ECO:0000256" key="5">
    <source>
        <dbReference type="ARBA" id="ARBA00022679"/>
    </source>
</evidence>
<dbReference type="GO" id="GO:0046104">
    <property type="term" value="P:thymidine metabolic process"/>
    <property type="evidence" value="ECO:0007669"/>
    <property type="project" value="UniProtKB-UniRule"/>
</dbReference>
<dbReference type="InterPro" id="IPR013102">
    <property type="entry name" value="PYNP_C"/>
</dbReference>
<evidence type="ECO:0000256" key="3">
    <source>
        <dbReference type="ARBA" id="ARBA00011892"/>
    </source>
</evidence>
<dbReference type="Gene3D" id="1.20.970.10">
    <property type="entry name" value="Transferase, Pyrimidine Nucleoside Phosphorylase, Chain C"/>
    <property type="match status" value="1"/>
</dbReference>
<protein>
    <recommendedName>
        <fullName evidence="3 7">Thymidine phosphorylase</fullName>
        <ecNumber evidence="3 7">2.4.2.4</ecNumber>
    </recommendedName>
    <alternativeName>
        <fullName evidence="7">TdRPase</fullName>
    </alternativeName>
</protein>
<sequence>MLLPQEIIRHKRDGLALTQEEIQAFIDGLVTGSFTDAQVGAMAMSIYQQGMTVDETVAFTTAMKNSGDVIDWPELDGPVVDKHSTGGVGDKVSFMLSAIVAACGGYVPMISGRGLGHTGGTVDKLESIVGFNVQPSLQEFKSLVAKHGLAIISQTSNLAPADKRLYGVRDVTATVDSIALITASILSKKLSAGLGVLVMDIKVGNGAMMTDITQANALAQSIVNVATGAGVKTQAIITDMNQVLGKSAGNALEIKETVDYLTGVYREPRLHQVTVALASAMLIHAGLAKDDNSARSQIEQVLSSGKAAEKFADMILAMGGPGDLLENPWGSMQQANVVQDVIVKQDGYINGMQTRDIGMAVVALGGGRLAGDQQIDHSVGFDAIAPLGTRVKAGDVIARVHAKDSDSAALAASRYANALTLGEERAELPPVIYHSVNAG</sequence>
<comment type="pathway">
    <text evidence="7">Pyrimidine metabolism; dTMP biosynthesis via salvage pathway; dTMP from thymine: step 1/2.</text>
</comment>
<dbReference type="PANTHER" id="PTHR10515:SF0">
    <property type="entry name" value="THYMIDINE PHOSPHORYLASE"/>
    <property type="match status" value="1"/>
</dbReference>
<dbReference type="Proteomes" id="UP000032352">
    <property type="component" value="Chromosome"/>
</dbReference>
<evidence type="ECO:0000256" key="2">
    <source>
        <dbReference type="ARBA" id="ARBA00011738"/>
    </source>
</evidence>
<dbReference type="InterPro" id="IPR017872">
    <property type="entry name" value="Pyrmidine_PPase_CS"/>
</dbReference>
<comment type="similarity">
    <text evidence="1 7">Belongs to the thymidine/pyrimidine-nucleoside phosphorylase family.</text>
</comment>
<keyword evidence="5 7" id="KW-0808">Transferase</keyword>
<dbReference type="InterPro" id="IPR000312">
    <property type="entry name" value="Glycosyl_Trfase_fam3"/>
</dbReference>
<dbReference type="FunFam" id="3.40.1030.10:FF:000003">
    <property type="entry name" value="Pyrimidine-nucleoside phosphorylase"/>
    <property type="match status" value="1"/>
</dbReference>
<dbReference type="Pfam" id="PF02885">
    <property type="entry name" value="Glycos_trans_3N"/>
    <property type="match status" value="1"/>
</dbReference>
<evidence type="ECO:0000313" key="9">
    <source>
        <dbReference type="EMBL" id="WDE03141.1"/>
    </source>
</evidence>
<dbReference type="Gene3D" id="3.40.1030.10">
    <property type="entry name" value="Nucleoside phosphorylase/phosphoribosyltransferase catalytic domain"/>
    <property type="match status" value="1"/>
</dbReference>
<dbReference type="InterPro" id="IPR036320">
    <property type="entry name" value="Glycosyl_Trfase_fam3_N_dom_sf"/>
</dbReference>
<dbReference type="NCBIfam" id="TIGR02644">
    <property type="entry name" value="Y_phosphoryl"/>
    <property type="match status" value="1"/>
</dbReference>
<name>A0AAE9YXP4_9GAMM</name>
<dbReference type="GO" id="GO:0004645">
    <property type="term" value="F:1,4-alpha-oligoglucan phosphorylase activity"/>
    <property type="evidence" value="ECO:0007669"/>
    <property type="project" value="InterPro"/>
</dbReference>
<keyword evidence="4 7" id="KW-0328">Glycosyltransferase</keyword>
<dbReference type="SMART" id="SM00941">
    <property type="entry name" value="PYNP_C"/>
    <property type="match status" value="1"/>
</dbReference>
<organism evidence="9 10">
    <name type="scientific">Thalassomonas viridans</name>
    <dbReference type="NCBI Taxonomy" id="137584"/>
    <lineage>
        <taxon>Bacteria</taxon>
        <taxon>Pseudomonadati</taxon>
        <taxon>Pseudomonadota</taxon>
        <taxon>Gammaproteobacteria</taxon>
        <taxon>Alteromonadales</taxon>
        <taxon>Colwelliaceae</taxon>
        <taxon>Thalassomonas</taxon>
    </lineage>
</organism>
<dbReference type="RefSeq" id="WP_044839997.1">
    <property type="nucleotide sequence ID" value="NZ_CP059733.1"/>
</dbReference>
<comment type="catalytic activity">
    <reaction evidence="6 7">
        <text>thymidine + phosphate = 2-deoxy-alpha-D-ribose 1-phosphate + thymine</text>
        <dbReference type="Rhea" id="RHEA:16037"/>
        <dbReference type="ChEBI" id="CHEBI:17748"/>
        <dbReference type="ChEBI" id="CHEBI:17821"/>
        <dbReference type="ChEBI" id="CHEBI:43474"/>
        <dbReference type="ChEBI" id="CHEBI:57259"/>
        <dbReference type="EC" id="2.4.2.4"/>
    </reaction>
</comment>
<dbReference type="NCBIfam" id="TIGR02643">
    <property type="entry name" value="T_phosphoryl"/>
    <property type="match status" value="1"/>
</dbReference>
<dbReference type="SUPFAM" id="SSF47648">
    <property type="entry name" value="Nucleoside phosphorylase/phosphoribosyltransferase N-terminal domain"/>
    <property type="match status" value="1"/>
</dbReference>
<dbReference type="PROSITE" id="PS00647">
    <property type="entry name" value="THYMID_PHOSPHORYLASE"/>
    <property type="match status" value="1"/>
</dbReference>
<accession>A0AAE9YXP4</accession>
<evidence type="ECO:0000256" key="6">
    <source>
        <dbReference type="ARBA" id="ARBA00048550"/>
    </source>
</evidence>
<dbReference type="PIRSF" id="PIRSF000478">
    <property type="entry name" value="TP_PyNP"/>
    <property type="match status" value="1"/>
</dbReference>
<evidence type="ECO:0000259" key="8">
    <source>
        <dbReference type="SMART" id="SM00941"/>
    </source>
</evidence>
<evidence type="ECO:0000313" key="10">
    <source>
        <dbReference type="Proteomes" id="UP000032352"/>
    </source>
</evidence>
<dbReference type="InterPro" id="IPR035902">
    <property type="entry name" value="Nuc_phospho_transferase"/>
</dbReference>
<dbReference type="NCBIfam" id="NF004490">
    <property type="entry name" value="PRK05820.1"/>
    <property type="match status" value="1"/>
</dbReference>
<dbReference type="KEGG" id="tvd:SG34_017175"/>
<dbReference type="InterPro" id="IPR000053">
    <property type="entry name" value="Thymidine/pyrmidine_PPase"/>
</dbReference>
<dbReference type="InterPro" id="IPR013465">
    <property type="entry name" value="Thymidine_Pase"/>
</dbReference>
<dbReference type="HAMAP" id="MF_01628">
    <property type="entry name" value="Thymid_phosp"/>
    <property type="match status" value="1"/>
</dbReference>
<reference evidence="9 10" key="2">
    <citation type="journal article" date="2022" name="Mar. Drugs">
        <title>Bioassay-Guided Fractionation Leads to the Detection of Cholic Acid Generated by the Rare Thalassomonas sp.</title>
        <authorList>
            <person name="Pheiffer F."/>
            <person name="Schneider Y.K."/>
            <person name="Hansen E.H."/>
            <person name="Andersen J.H."/>
            <person name="Isaksson J."/>
            <person name="Busche T."/>
            <person name="R C."/>
            <person name="Kalinowski J."/>
            <person name="Zyl L.V."/>
            <person name="Trindade M."/>
        </authorList>
    </citation>
    <scope>NUCLEOTIDE SEQUENCE [LARGE SCALE GENOMIC DNA]</scope>
    <source>
        <strain evidence="9 10">XOM25</strain>
    </source>
</reference>
<dbReference type="PANTHER" id="PTHR10515">
    <property type="entry name" value="THYMIDINE PHOSPHORYLASE"/>
    <property type="match status" value="1"/>
</dbReference>
<comment type="subunit">
    <text evidence="2 7">Homodimer.</text>
</comment>
<dbReference type="Pfam" id="PF00591">
    <property type="entry name" value="Glycos_transf_3"/>
    <property type="match status" value="1"/>
</dbReference>
<feature type="domain" description="Pyrimidine nucleoside phosphorylase C-terminal" evidence="8">
    <location>
        <begin position="348"/>
        <end position="422"/>
    </location>
</feature>
<dbReference type="InterPro" id="IPR018090">
    <property type="entry name" value="Pyrmidine_PPas_bac/euk"/>
</dbReference>
<reference evidence="9 10" key="1">
    <citation type="journal article" date="2015" name="Genome Announc.">
        <title>Draft Genome Sequences of Marine Isolates of Thalassomonas viridans and Thalassomonas actiniarum.</title>
        <authorList>
            <person name="Olonade I."/>
            <person name="van Zyl L.J."/>
            <person name="Trindade M."/>
        </authorList>
    </citation>
    <scope>NUCLEOTIDE SEQUENCE [LARGE SCALE GENOMIC DNA]</scope>
    <source>
        <strain evidence="9 10">XOM25</strain>
    </source>
</reference>
<evidence type="ECO:0000256" key="7">
    <source>
        <dbReference type="HAMAP-Rule" id="MF_01628"/>
    </source>
</evidence>
<dbReference type="GO" id="GO:0005829">
    <property type="term" value="C:cytosol"/>
    <property type="evidence" value="ECO:0007669"/>
    <property type="project" value="TreeGrafter"/>
</dbReference>
<evidence type="ECO:0000256" key="4">
    <source>
        <dbReference type="ARBA" id="ARBA00022676"/>
    </source>
</evidence>
<dbReference type="AlphaFoldDB" id="A0AAE9YXP4"/>
<dbReference type="InterPro" id="IPR036566">
    <property type="entry name" value="PYNP-like_C_sf"/>
</dbReference>
<dbReference type="SUPFAM" id="SSF54680">
    <property type="entry name" value="Pyrimidine nucleoside phosphorylase C-terminal domain"/>
    <property type="match status" value="1"/>
</dbReference>
<comment type="function">
    <text evidence="7">The enzymes which catalyze the reversible phosphorolysis of pyrimidine nucleosides are involved in the degradation of these compounds and in their utilization as carbon and energy sources, or in the rescue of pyrimidine bases for nucleotide synthesis.</text>
</comment>